<organism evidence="2 3">
    <name type="scientific">Argiope bruennichi</name>
    <name type="common">Wasp spider</name>
    <name type="synonym">Aranea bruennichi</name>
    <dbReference type="NCBI Taxonomy" id="94029"/>
    <lineage>
        <taxon>Eukaryota</taxon>
        <taxon>Metazoa</taxon>
        <taxon>Ecdysozoa</taxon>
        <taxon>Arthropoda</taxon>
        <taxon>Chelicerata</taxon>
        <taxon>Arachnida</taxon>
        <taxon>Araneae</taxon>
        <taxon>Araneomorphae</taxon>
        <taxon>Entelegynae</taxon>
        <taxon>Araneoidea</taxon>
        <taxon>Araneidae</taxon>
        <taxon>Argiope</taxon>
    </lineage>
</organism>
<proteinExistence type="predicted"/>
<name>A0A8T0FQY9_ARGBR</name>
<sequence length="150" mass="17339">MLAKAYPFIFCVFTLLVIIQGLSIDHATFEKYYKCYNYATCETDGPDHQRQHNCIFQNATLQDLQDIFEYVEDNGYFEYKSETEPKAVKEYCTYEGHKKKKAFCQTLKGILAFKNSICGMSNKQEQCTRVSNALGCLFPILDDYHSQGKC</sequence>
<evidence type="ECO:0000313" key="3">
    <source>
        <dbReference type="Proteomes" id="UP000807504"/>
    </source>
</evidence>
<protein>
    <recommendedName>
        <fullName evidence="4">DUF19 domain-containing protein</fullName>
    </recommendedName>
</protein>
<comment type="caution">
    <text evidence="2">The sequence shown here is derived from an EMBL/GenBank/DDBJ whole genome shotgun (WGS) entry which is preliminary data.</text>
</comment>
<keyword evidence="1" id="KW-0732">Signal</keyword>
<accession>A0A8T0FQY9</accession>
<evidence type="ECO:0000313" key="2">
    <source>
        <dbReference type="EMBL" id="KAF8793246.1"/>
    </source>
</evidence>
<dbReference type="Proteomes" id="UP000807504">
    <property type="component" value="Unassembled WGS sequence"/>
</dbReference>
<gene>
    <name evidence="2" type="ORF">HNY73_004753</name>
</gene>
<dbReference type="EMBL" id="JABXBU010000003">
    <property type="protein sequence ID" value="KAF8793246.1"/>
    <property type="molecule type" value="Genomic_DNA"/>
</dbReference>
<reference evidence="2" key="2">
    <citation type="submission" date="2020-06" db="EMBL/GenBank/DDBJ databases">
        <authorList>
            <person name="Sheffer M."/>
        </authorList>
    </citation>
    <scope>NUCLEOTIDE SEQUENCE</scope>
</reference>
<dbReference type="AlphaFoldDB" id="A0A8T0FQY9"/>
<evidence type="ECO:0008006" key="4">
    <source>
        <dbReference type="Google" id="ProtNLM"/>
    </source>
</evidence>
<reference evidence="2" key="1">
    <citation type="journal article" date="2020" name="bioRxiv">
        <title>Chromosome-level reference genome of the European wasp spider Argiope bruennichi: a resource for studies on range expansion and evolutionary adaptation.</title>
        <authorList>
            <person name="Sheffer M.M."/>
            <person name="Hoppe A."/>
            <person name="Krehenwinkel H."/>
            <person name="Uhl G."/>
            <person name="Kuss A.W."/>
            <person name="Jensen L."/>
            <person name="Jensen C."/>
            <person name="Gillespie R.G."/>
            <person name="Hoff K.J."/>
            <person name="Prost S."/>
        </authorList>
    </citation>
    <scope>NUCLEOTIDE SEQUENCE</scope>
</reference>
<keyword evidence="3" id="KW-1185">Reference proteome</keyword>
<evidence type="ECO:0000256" key="1">
    <source>
        <dbReference type="SAM" id="SignalP"/>
    </source>
</evidence>
<feature type="signal peptide" evidence="1">
    <location>
        <begin position="1"/>
        <end position="21"/>
    </location>
</feature>
<feature type="chain" id="PRO_5035884777" description="DUF19 domain-containing protein" evidence="1">
    <location>
        <begin position="22"/>
        <end position="150"/>
    </location>
</feature>